<dbReference type="InterPro" id="IPR001487">
    <property type="entry name" value="Bromodomain"/>
</dbReference>
<proteinExistence type="predicted"/>
<evidence type="ECO:0000256" key="3">
    <source>
        <dbReference type="ARBA" id="ARBA00022771"/>
    </source>
</evidence>
<dbReference type="SMART" id="SM00258">
    <property type="entry name" value="SAND"/>
    <property type="match status" value="1"/>
</dbReference>
<dbReference type="Gene3D" id="1.20.920.10">
    <property type="entry name" value="Bromodomain-like"/>
    <property type="match status" value="1"/>
</dbReference>
<dbReference type="Proteomes" id="UP000504628">
    <property type="component" value="Chromosome 4"/>
</dbReference>
<keyword evidence="3 8" id="KW-0863">Zinc-finger</keyword>
<keyword evidence="5 7" id="KW-0103">Bromodomain</keyword>
<dbReference type="AlphaFoldDB" id="A0A7E6DNZ5"/>
<evidence type="ECO:0000259" key="12">
    <source>
        <dbReference type="PROSITE" id="PS50864"/>
    </source>
</evidence>
<dbReference type="InterPro" id="IPR019786">
    <property type="entry name" value="Zinc_finger_PHD-type_CS"/>
</dbReference>
<feature type="domain" description="SAND" evidence="12">
    <location>
        <begin position="622"/>
        <end position="703"/>
    </location>
</feature>
<dbReference type="InterPro" id="IPR043563">
    <property type="entry name" value="Sp110/Sp140/Sp140L-like"/>
</dbReference>
<dbReference type="SMART" id="SM00249">
    <property type="entry name" value="PHD"/>
    <property type="match status" value="1"/>
</dbReference>
<feature type="compositionally biased region" description="Basic residues" evidence="9">
    <location>
        <begin position="560"/>
        <end position="596"/>
    </location>
</feature>
<dbReference type="InterPro" id="IPR010919">
    <property type="entry name" value="SAND-like_dom_sf"/>
</dbReference>
<evidence type="ECO:0000256" key="9">
    <source>
        <dbReference type="SAM" id="MobiDB-lite"/>
    </source>
</evidence>
<dbReference type="PROSITE" id="PS51414">
    <property type="entry name" value="HSR"/>
    <property type="match status" value="1"/>
</dbReference>
<accession>A0A7E6DNZ5</accession>
<evidence type="ECO:0000256" key="5">
    <source>
        <dbReference type="ARBA" id="ARBA00023117"/>
    </source>
</evidence>
<evidence type="ECO:0000259" key="10">
    <source>
        <dbReference type="PROSITE" id="PS50014"/>
    </source>
</evidence>
<dbReference type="GO" id="GO:0000981">
    <property type="term" value="F:DNA-binding transcription factor activity, RNA polymerase II-specific"/>
    <property type="evidence" value="ECO:0007669"/>
    <property type="project" value="TreeGrafter"/>
</dbReference>
<dbReference type="InterPro" id="IPR001965">
    <property type="entry name" value="Znf_PHD"/>
</dbReference>
<dbReference type="Gene3D" id="3.10.390.10">
    <property type="entry name" value="SAND domain-like"/>
    <property type="match status" value="1"/>
</dbReference>
<reference evidence="15" key="1">
    <citation type="submission" date="2025-08" db="UniProtKB">
        <authorList>
            <consortium name="RefSeq"/>
        </authorList>
    </citation>
    <scope>IDENTIFICATION</scope>
    <source>
        <tissue evidence="15">Muscle</tissue>
    </source>
</reference>
<keyword evidence="2" id="KW-0479">Metal-binding</keyword>
<dbReference type="Pfam" id="PF00439">
    <property type="entry name" value="Bromodomain"/>
    <property type="match status" value="1"/>
</dbReference>
<protein>
    <submittedName>
        <fullName evidence="15">Nuclear body protein SP140</fullName>
    </submittedName>
</protein>
<dbReference type="SUPFAM" id="SSF47370">
    <property type="entry name" value="Bromodomain"/>
    <property type="match status" value="1"/>
</dbReference>
<feature type="region of interest" description="Disordered" evidence="9">
    <location>
        <begin position="462"/>
        <end position="521"/>
    </location>
</feature>
<dbReference type="PROSITE" id="PS50864">
    <property type="entry name" value="SAND"/>
    <property type="match status" value="1"/>
</dbReference>
<keyword evidence="1" id="KW-0597">Phosphoprotein</keyword>
<evidence type="ECO:0000313" key="14">
    <source>
        <dbReference type="Proteomes" id="UP000504628"/>
    </source>
</evidence>
<dbReference type="InterPro" id="IPR019787">
    <property type="entry name" value="Znf_PHD-finger"/>
</dbReference>
<dbReference type="SUPFAM" id="SSF63763">
    <property type="entry name" value="SAND domain-like"/>
    <property type="match status" value="1"/>
</dbReference>
<dbReference type="InterPro" id="IPR036427">
    <property type="entry name" value="Bromodomain-like_sf"/>
</dbReference>
<dbReference type="OrthoDB" id="1870062at2759"/>
<dbReference type="CDD" id="cd15626">
    <property type="entry name" value="PHD_SP110_140"/>
    <property type="match status" value="1"/>
</dbReference>
<dbReference type="InParanoid" id="A0A7E6DNZ5"/>
<name>A0A7E6DNZ5_9CHIR</name>
<dbReference type="Gene3D" id="3.30.40.10">
    <property type="entry name" value="Zinc/RING finger domain, C3HC4 (zinc finger)"/>
    <property type="match status" value="1"/>
</dbReference>
<evidence type="ECO:0000256" key="6">
    <source>
        <dbReference type="ARBA" id="ARBA00023125"/>
    </source>
</evidence>
<dbReference type="Pfam" id="PF01342">
    <property type="entry name" value="SAND"/>
    <property type="match status" value="1"/>
</dbReference>
<evidence type="ECO:0000256" key="4">
    <source>
        <dbReference type="ARBA" id="ARBA00022833"/>
    </source>
</evidence>
<feature type="compositionally biased region" description="Basic residues" evidence="9">
    <location>
        <begin position="486"/>
        <end position="509"/>
    </location>
</feature>
<evidence type="ECO:0000256" key="2">
    <source>
        <dbReference type="ARBA" id="ARBA00022723"/>
    </source>
</evidence>
<dbReference type="GeneID" id="114494160"/>
<dbReference type="GO" id="GO:0003677">
    <property type="term" value="F:DNA binding"/>
    <property type="evidence" value="ECO:0007669"/>
    <property type="project" value="UniProtKB-KW"/>
</dbReference>
<feature type="compositionally biased region" description="Basic and acidic residues" evidence="9">
    <location>
        <begin position="538"/>
        <end position="548"/>
    </location>
</feature>
<evidence type="ECO:0000256" key="1">
    <source>
        <dbReference type="ARBA" id="ARBA00022553"/>
    </source>
</evidence>
<dbReference type="CTD" id="11262"/>
<feature type="domain" description="Bromo" evidence="10">
    <location>
        <begin position="814"/>
        <end position="872"/>
    </location>
</feature>
<dbReference type="PANTHER" id="PTHR46386">
    <property type="entry name" value="NUCLEAR BODY PROTEIN SP140"/>
    <property type="match status" value="1"/>
</dbReference>
<dbReference type="InterPro" id="IPR000770">
    <property type="entry name" value="SAND_dom"/>
</dbReference>
<dbReference type="FunFam" id="3.30.40.10:FF:000294">
    <property type="entry name" value="Nuclear autoantigen Sp-100"/>
    <property type="match status" value="1"/>
</dbReference>
<dbReference type="PROSITE" id="PS50014">
    <property type="entry name" value="BROMODOMAIN_2"/>
    <property type="match status" value="1"/>
</dbReference>
<feature type="region of interest" description="Disordered" evidence="9">
    <location>
        <begin position="538"/>
        <end position="602"/>
    </location>
</feature>
<organism evidence="14 15">
    <name type="scientific">Phyllostomus discolor</name>
    <name type="common">pale spear-nosed bat</name>
    <dbReference type="NCBI Taxonomy" id="89673"/>
    <lineage>
        <taxon>Eukaryota</taxon>
        <taxon>Metazoa</taxon>
        <taxon>Chordata</taxon>
        <taxon>Craniata</taxon>
        <taxon>Vertebrata</taxon>
        <taxon>Euteleostomi</taxon>
        <taxon>Mammalia</taxon>
        <taxon>Eutheria</taxon>
        <taxon>Laurasiatheria</taxon>
        <taxon>Chiroptera</taxon>
        <taxon>Yangochiroptera</taxon>
        <taxon>Phyllostomidae</taxon>
        <taxon>Phyllostominae</taxon>
        <taxon>Phyllostomus</taxon>
    </lineage>
</organism>
<dbReference type="InterPro" id="IPR011011">
    <property type="entry name" value="Znf_FYVE_PHD"/>
</dbReference>
<evidence type="ECO:0000256" key="8">
    <source>
        <dbReference type="PROSITE-ProRule" id="PRU00146"/>
    </source>
</evidence>
<gene>
    <name evidence="15" type="primary">SP140</name>
</gene>
<dbReference type="PROSITE" id="PS50016">
    <property type="entry name" value="ZF_PHD_2"/>
    <property type="match status" value="1"/>
</dbReference>
<dbReference type="SUPFAM" id="SSF57903">
    <property type="entry name" value="FYVE/PHD zinc finger"/>
    <property type="match status" value="1"/>
</dbReference>
<evidence type="ECO:0000259" key="13">
    <source>
        <dbReference type="PROSITE" id="PS51414"/>
    </source>
</evidence>
<dbReference type="SMART" id="SM00297">
    <property type="entry name" value="BROMO"/>
    <property type="match status" value="1"/>
</dbReference>
<dbReference type="RefSeq" id="XP_035880896.1">
    <property type="nucleotide sequence ID" value="XM_036025003.1"/>
</dbReference>
<dbReference type="KEGG" id="pdic:114494160"/>
<evidence type="ECO:0000259" key="11">
    <source>
        <dbReference type="PROSITE" id="PS50016"/>
    </source>
</evidence>
<evidence type="ECO:0000313" key="15">
    <source>
        <dbReference type="RefSeq" id="XP_035880896.1"/>
    </source>
</evidence>
<feature type="domain" description="HSR" evidence="13">
    <location>
        <begin position="13"/>
        <end position="129"/>
    </location>
</feature>
<dbReference type="GO" id="GO:0031981">
    <property type="term" value="C:nuclear lumen"/>
    <property type="evidence" value="ECO:0007669"/>
    <property type="project" value="UniProtKB-ARBA"/>
</dbReference>
<dbReference type="PANTHER" id="PTHR46386:SF8">
    <property type="entry name" value="NUCLEAR BODY PROTEIN SP140"/>
    <property type="match status" value="1"/>
</dbReference>
<dbReference type="InterPro" id="IPR030411">
    <property type="entry name" value="Sp140_Bromo"/>
</dbReference>
<dbReference type="CDD" id="cd05501">
    <property type="entry name" value="Bromo_SP100C_like"/>
    <property type="match status" value="1"/>
</dbReference>
<dbReference type="InterPro" id="IPR013083">
    <property type="entry name" value="Znf_RING/FYVE/PHD"/>
</dbReference>
<evidence type="ECO:0000256" key="7">
    <source>
        <dbReference type="PROSITE-ProRule" id="PRU00035"/>
    </source>
</evidence>
<feature type="region of interest" description="Disordered" evidence="9">
    <location>
        <begin position="370"/>
        <end position="398"/>
    </location>
</feature>
<dbReference type="Pfam" id="PF03172">
    <property type="entry name" value="HSR"/>
    <property type="match status" value="1"/>
</dbReference>
<keyword evidence="4" id="KW-0862">Zinc</keyword>
<dbReference type="FunFam" id="1.20.920.10:FF:000028">
    <property type="entry name" value="Nuclear autoantigen Sp-100"/>
    <property type="match status" value="1"/>
</dbReference>
<keyword evidence="14" id="KW-1185">Reference proteome</keyword>
<dbReference type="PROSITE" id="PS01359">
    <property type="entry name" value="ZF_PHD_1"/>
    <property type="match status" value="1"/>
</dbReference>
<sequence length="914" mass="104558">MAGGGRDLSCRLLTGDQNPGEQNVEEQLLYEFIFRFFKENKVEIASAIKKPFPLFMCLRDRGLLPEQMFEHFQEAYINLVPVETVAYKMLSELEKRFDKTVLEVLFSKVNLEAYPALLEVFRNFQNAIHEYFIYPAINEEETKEILNSQHICGQDATLPGAGTQQCLSNGQQISTKEEAPPLNPNISIKIQDMTNEPAQESQQAVCCKYSPVHMNDVRGTEDRPSLLPHDGQAINSDVLGISFSSEEDSKASCMTCDGKQPREALNSPPTYEPVSCKHEDLQRTSGDDSEKIPKLLPVNGGVFFGLVDLQMDRAGESEEMPTLLPYDGEVTCDFEVSEMTSLEVDKVLSFLPAEGEEDSNVCWDLSDGEELQETLSSPPRGEPVSYEPEAPQMTKEKPGKVSSHLLCNEEVAGELEAPQVGGEGESEELTSSLLTCDEQESEPAAHGNEMCSCVMCFSKDVPGGEEPSSGRSQDPVDLGNNSTLGKLKKKRRKYKRHAWTRYRRRRQRNIHQGDSELPAHGSDQCSCVMCFSKDVPGDLEPRTERSQDTVHIGNNSTLGRPKRKRRKKKGHAWTRYRRKQQRNIHQGGKKRGRPRIHLNSTNRTLRKGVLSRRKKRPRTRRDNTVDFHSEIIPVTCGHMKGMLYKEKLKQGVMRKCIQSEDGHWFTPGEFEIEGGCARWKAWRRSLYCGRRTLGWLMEKGFLYNPPRIYGRRKKQRISNSHNSISADLCLNNSDVCEICLDGGTLFCCDTCSRSFHEDCHFPPVETERSPWSCIFCRIREFSGSQQCIRESEVLARPMGPEEQLKCEFLLLKVYCHPESSFFAKIPYYYYIKEVSQNLREPMWLDKIKKRLRKRCYSKVEEFVRDMRLIFENHRASYKYNDFGLMGLRLETEFEKTFKEVFAIQETNGSSSPVY</sequence>
<dbReference type="InterPro" id="IPR004865">
    <property type="entry name" value="HSR_dom"/>
</dbReference>
<keyword evidence="6" id="KW-0238">DNA-binding</keyword>
<feature type="domain" description="PHD-type" evidence="11">
    <location>
        <begin position="733"/>
        <end position="779"/>
    </location>
</feature>
<dbReference type="GO" id="GO:0008270">
    <property type="term" value="F:zinc ion binding"/>
    <property type="evidence" value="ECO:0007669"/>
    <property type="project" value="UniProtKB-KW"/>
</dbReference>